<keyword evidence="6 8" id="KW-1133">Transmembrane helix</keyword>
<evidence type="ECO:0000259" key="9">
    <source>
        <dbReference type="PROSITE" id="PS50893"/>
    </source>
</evidence>
<dbReference type="CDD" id="cd03251">
    <property type="entry name" value="ABCC_MsbA"/>
    <property type="match status" value="1"/>
</dbReference>
<evidence type="ECO:0000313" key="12">
    <source>
        <dbReference type="Proteomes" id="UP000233618"/>
    </source>
</evidence>
<dbReference type="InterPro" id="IPR027417">
    <property type="entry name" value="P-loop_NTPase"/>
</dbReference>
<evidence type="ECO:0000313" key="11">
    <source>
        <dbReference type="EMBL" id="PKQ67315.1"/>
    </source>
</evidence>
<organism evidence="11 12">
    <name type="scientific">Labilibaculum manganireducens</name>
    <dbReference type="NCBI Taxonomy" id="1940525"/>
    <lineage>
        <taxon>Bacteria</taxon>
        <taxon>Pseudomonadati</taxon>
        <taxon>Bacteroidota</taxon>
        <taxon>Bacteroidia</taxon>
        <taxon>Marinilabiliales</taxon>
        <taxon>Marinifilaceae</taxon>
        <taxon>Labilibaculum</taxon>
    </lineage>
</organism>
<dbReference type="PROSITE" id="PS50929">
    <property type="entry name" value="ABC_TM1F"/>
    <property type="match status" value="1"/>
</dbReference>
<feature type="domain" description="ABC transporter" evidence="9">
    <location>
        <begin position="370"/>
        <end position="604"/>
    </location>
</feature>
<gene>
    <name evidence="11" type="ORF">BZG01_07965</name>
</gene>
<dbReference type="Gene3D" id="3.40.50.300">
    <property type="entry name" value="P-loop containing nucleotide triphosphate hydrolases"/>
    <property type="match status" value="1"/>
</dbReference>
<dbReference type="InterPro" id="IPR003439">
    <property type="entry name" value="ABC_transporter-like_ATP-bd"/>
</dbReference>
<dbReference type="Gene3D" id="1.20.1560.10">
    <property type="entry name" value="ABC transporter type 1, transmembrane domain"/>
    <property type="match status" value="1"/>
</dbReference>
<evidence type="ECO:0000256" key="3">
    <source>
        <dbReference type="ARBA" id="ARBA00022692"/>
    </source>
</evidence>
<feature type="transmembrane region" description="Helical" evidence="8">
    <location>
        <begin position="193"/>
        <end position="210"/>
    </location>
</feature>
<accession>A0A2N3IAK4</accession>
<feature type="transmembrane region" description="Helical" evidence="8">
    <location>
        <begin position="273"/>
        <end position="293"/>
    </location>
</feature>
<dbReference type="CDD" id="cd18552">
    <property type="entry name" value="ABC_6TM_MsbA_like"/>
    <property type="match status" value="1"/>
</dbReference>
<dbReference type="Proteomes" id="UP000233618">
    <property type="component" value="Unassembled WGS sequence"/>
</dbReference>
<feature type="transmembrane region" description="Helical" evidence="8">
    <location>
        <begin position="20"/>
        <end position="40"/>
    </location>
</feature>
<dbReference type="Pfam" id="PF00005">
    <property type="entry name" value="ABC_tran"/>
    <property type="match status" value="1"/>
</dbReference>
<evidence type="ECO:0000256" key="5">
    <source>
        <dbReference type="ARBA" id="ARBA00022840"/>
    </source>
</evidence>
<evidence type="ECO:0000259" key="10">
    <source>
        <dbReference type="PROSITE" id="PS50929"/>
    </source>
</evidence>
<dbReference type="SUPFAM" id="SSF52540">
    <property type="entry name" value="P-loop containing nucleoside triphosphate hydrolases"/>
    <property type="match status" value="1"/>
</dbReference>
<name>A0A2N3IAK4_9BACT</name>
<dbReference type="EMBL" id="MVDE01000009">
    <property type="protein sequence ID" value="PKQ67315.1"/>
    <property type="molecule type" value="Genomic_DNA"/>
</dbReference>
<dbReference type="InterPro" id="IPR036640">
    <property type="entry name" value="ABC1_TM_sf"/>
</dbReference>
<evidence type="ECO:0000256" key="2">
    <source>
        <dbReference type="ARBA" id="ARBA00022448"/>
    </source>
</evidence>
<dbReference type="PROSITE" id="PS50893">
    <property type="entry name" value="ABC_TRANSPORTER_2"/>
    <property type="match status" value="1"/>
</dbReference>
<dbReference type="GO" id="GO:0005524">
    <property type="term" value="F:ATP binding"/>
    <property type="evidence" value="ECO:0007669"/>
    <property type="project" value="UniProtKB-KW"/>
</dbReference>
<dbReference type="InterPro" id="IPR017871">
    <property type="entry name" value="ABC_transporter-like_CS"/>
</dbReference>
<keyword evidence="4" id="KW-0547">Nucleotide-binding</keyword>
<evidence type="ECO:0000256" key="4">
    <source>
        <dbReference type="ARBA" id="ARBA00022741"/>
    </source>
</evidence>
<keyword evidence="7 8" id="KW-0472">Membrane</keyword>
<dbReference type="Pfam" id="PF00664">
    <property type="entry name" value="ABC_membrane"/>
    <property type="match status" value="1"/>
</dbReference>
<proteinExistence type="predicted"/>
<dbReference type="GO" id="GO:0016887">
    <property type="term" value="F:ATP hydrolysis activity"/>
    <property type="evidence" value="ECO:0007669"/>
    <property type="project" value="InterPro"/>
</dbReference>
<evidence type="ECO:0000256" key="8">
    <source>
        <dbReference type="SAM" id="Phobius"/>
    </source>
</evidence>
<dbReference type="RefSeq" id="WP_101309301.1">
    <property type="nucleotide sequence ID" value="NZ_MVDE01000009.1"/>
</dbReference>
<dbReference type="SUPFAM" id="SSF90123">
    <property type="entry name" value="ABC transporter transmembrane region"/>
    <property type="match status" value="1"/>
</dbReference>
<keyword evidence="5 11" id="KW-0067">ATP-binding</keyword>
<dbReference type="InterPro" id="IPR003593">
    <property type="entry name" value="AAA+_ATPase"/>
</dbReference>
<sequence length="607" mass="67889">MKDFIKILRRFLPPYKSDLIMSFVYNLLAAVFGVFSFAMMQPVLEILFNIAEPVVELVPWEFKFGSIKANFYFYTSQVKLEYGSDSALIFVGIFLVIAVFFKVAFTYLGSYHTVGLRNGVVRDMRNLIYNKIVSLPIPFFTDEKKGDIIARSTGDVQEVENSVMDSLDMFIKNPIIIIVSLSAMIIMSPQLTLFSFVLLPMAGFIIGRIGRSLKKTSRLGQNKMGELLSTIEETLSGLRIIKAFTAEDKVTEKFSAENNDYRRIMNSLMRRRVLAHPVSEFLGTIVIVIVLWYGGRLILNGEGSLNGASFMVYLVLFYSIINPAKAFSKAFFSIQKGLAAMERIDQILGAESTIVDQPNAKHIGRFENAIEYRNVGFSYNGEKQVLKNINLEIPKGKTIALVGESGSGKTTFVDLLPRFYDVIEGGIFVDGQDIRDLKIADVRNLMGNVNQESILFNDTIFNNIAFGVESATLEEVEAAAKIANAHDFISATEDGYYTNIGDRGGKLSGGQRQRLSIARAVLKNPPIMILDEATSALDTESERLVQDALDKLMQNRTSVVIAHRLSTVKNADLICVFHEGEIVERGKHEELIAKNGTYKKLYDMQLL</sequence>
<dbReference type="PANTHER" id="PTHR43394">
    <property type="entry name" value="ATP-DEPENDENT PERMEASE MDL1, MITOCHONDRIAL"/>
    <property type="match status" value="1"/>
</dbReference>
<keyword evidence="2" id="KW-0813">Transport</keyword>
<keyword evidence="3 8" id="KW-0812">Transmembrane</keyword>
<feature type="transmembrane region" description="Helical" evidence="8">
    <location>
        <begin position="170"/>
        <end position="187"/>
    </location>
</feature>
<evidence type="ECO:0000256" key="7">
    <source>
        <dbReference type="ARBA" id="ARBA00023136"/>
    </source>
</evidence>
<dbReference type="InterPro" id="IPR011527">
    <property type="entry name" value="ABC1_TM_dom"/>
</dbReference>
<evidence type="ECO:0000256" key="1">
    <source>
        <dbReference type="ARBA" id="ARBA00004651"/>
    </source>
</evidence>
<dbReference type="GO" id="GO:0015421">
    <property type="term" value="F:ABC-type oligopeptide transporter activity"/>
    <property type="evidence" value="ECO:0007669"/>
    <property type="project" value="TreeGrafter"/>
</dbReference>
<reference evidence="11 12" key="1">
    <citation type="journal article" date="2017" name="Front. Microbiol.">
        <title>Labilibaculum manganireducens gen. nov., sp. nov. and Labilibaculum filiforme sp. nov., Novel Bacteroidetes Isolated from Subsurface Sediments of the Baltic Sea.</title>
        <authorList>
            <person name="Vandieken V."/>
            <person name="Marshall I.P."/>
            <person name="Niemann H."/>
            <person name="Engelen B."/>
            <person name="Cypionka H."/>
        </authorList>
    </citation>
    <scope>NUCLEOTIDE SEQUENCE [LARGE SCALE GENOMIC DNA]</scope>
    <source>
        <strain evidence="11 12">59.10-2M</strain>
    </source>
</reference>
<dbReference type="SMART" id="SM00382">
    <property type="entry name" value="AAA"/>
    <property type="match status" value="1"/>
</dbReference>
<feature type="transmembrane region" description="Helical" evidence="8">
    <location>
        <begin position="305"/>
        <end position="321"/>
    </location>
</feature>
<dbReference type="FunFam" id="3.40.50.300:FF:000287">
    <property type="entry name" value="Multidrug ABC transporter ATP-binding protein"/>
    <property type="match status" value="1"/>
</dbReference>
<dbReference type="PROSITE" id="PS00211">
    <property type="entry name" value="ABC_TRANSPORTER_1"/>
    <property type="match status" value="1"/>
</dbReference>
<evidence type="ECO:0000256" key="6">
    <source>
        <dbReference type="ARBA" id="ARBA00022989"/>
    </source>
</evidence>
<feature type="transmembrane region" description="Helical" evidence="8">
    <location>
        <begin position="87"/>
        <end position="108"/>
    </location>
</feature>
<keyword evidence="12" id="KW-1185">Reference proteome</keyword>
<dbReference type="InterPro" id="IPR039421">
    <property type="entry name" value="Type_1_exporter"/>
</dbReference>
<dbReference type="GO" id="GO:0005886">
    <property type="term" value="C:plasma membrane"/>
    <property type="evidence" value="ECO:0007669"/>
    <property type="project" value="UniProtKB-SubCell"/>
</dbReference>
<feature type="domain" description="ABC transmembrane type-1" evidence="10">
    <location>
        <begin position="20"/>
        <end position="336"/>
    </location>
</feature>
<comment type="caution">
    <text evidence="11">The sequence shown here is derived from an EMBL/GenBank/DDBJ whole genome shotgun (WGS) entry which is preliminary data.</text>
</comment>
<dbReference type="AlphaFoldDB" id="A0A2N3IAK4"/>
<protein>
    <submittedName>
        <fullName evidence="11">Antibiotic ABC transporter ATP-binding protein</fullName>
    </submittedName>
</protein>
<comment type="subcellular location">
    <subcellularLocation>
        <location evidence="1">Cell membrane</location>
        <topology evidence="1">Multi-pass membrane protein</topology>
    </subcellularLocation>
</comment>
<dbReference type="PANTHER" id="PTHR43394:SF1">
    <property type="entry name" value="ATP-BINDING CASSETTE SUB-FAMILY B MEMBER 10, MITOCHONDRIAL"/>
    <property type="match status" value="1"/>
</dbReference>